<feature type="domain" description="FtsK alpha" evidence="1">
    <location>
        <begin position="2"/>
        <end position="53"/>
    </location>
</feature>
<protein>
    <recommendedName>
        <fullName evidence="1">FtsK alpha domain-containing protein</fullName>
    </recommendedName>
</protein>
<dbReference type="Pfam" id="PF17854">
    <property type="entry name" value="FtsK_alpha"/>
    <property type="match status" value="1"/>
</dbReference>
<accession>X0Z3G9</accession>
<comment type="caution">
    <text evidence="2">The sequence shown here is derived from an EMBL/GenBank/DDBJ whole genome shotgun (WGS) entry which is preliminary data.</text>
</comment>
<feature type="non-terminal residue" evidence="2">
    <location>
        <position position="53"/>
    </location>
</feature>
<proteinExistence type="predicted"/>
<dbReference type="Gene3D" id="3.30.980.40">
    <property type="match status" value="1"/>
</dbReference>
<dbReference type="EMBL" id="BARS01057814">
    <property type="protein sequence ID" value="GAG43141.1"/>
    <property type="molecule type" value="Genomic_DNA"/>
</dbReference>
<evidence type="ECO:0000313" key="2">
    <source>
        <dbReference type="EMBL" id="GAG43141.1"/>
    </source>
</evidence>
<reference evidence="2" key="1">
    <citation type="journal article" date="2014" name="Front. Microbiol.">
        <title>High frequency of phylogenetically diverse reductive dehalogenase-homologous genes in deep subseafloor sedimentary metagenomes.</title>
        <authorList>
            <person name="Kawai M."/>
            <person name="Futagami T."/>
            <person name="Toyoda A."/>
            <person name="Takaki Y."/>
            <person name="Nishi S."/>
            <person name="Hori S."/>
            <person name="Arai W."/>
            <person name="Tsubouchi T."/>
            <person name="Morono Y."/>
            <person name="Uchiyama I."/>
            <person name="Ito T."/>
            <person name="Fujiyama A."/>
            <person name="Inagaki F."/>
            <person name="Takami H."/>
        </authorList>
    </citation>
    <scope>NUCLEOTIDE SEQUENCE</scope>
    <source>
        <strain evidence="2">Expedition CK06-06</strain>
    </source>
</reference>
<organism evidence="2">
    <name type="scientific">marine sediment metagenome</name>
    <dbReference type="NCBI Taxonomy" id="412755"/>
    <lineage>
        <taxon>unclassified sequences</taxon>
        <taxon>metagenomes</taxon>
        <taxon>ecological metagenomes</taxon>
    </lineage>
</organism>
<evidence type="ECO:0000259" key="1">
    <source>
        <dbReference type="Pfam" id="PF17854"/>
    </source>
</evidence>
<gene>
    <name evidence="2" type="ORF">S01H1_84607</name>
</gene>
<sequence length="53" mass="5892">MLPPIDILDRTPEIEFSQADNMQRAKLIEDALASYGVETKVVQINSGPTVTQF</sequence>
<dbReference type="AlphaFoldDB" id="X0Z3G9"/>
<dbReference type="InterPro" id="IPR041027">
    <property type="entry name" value="FtsK_alpha"/>
</dbReference>
<name>X0Z3G9_9ZZZZ</name>